<feature type="signal peptide" evidence="4">
    <location>
        <begin position="1"/>
        <end position="25"/>
    </location>
</feature>
<comment type="similarity">
    <text evidence="2">Belongs to the bacterial solute-binding protein 2 family.</text>
</comment>
<dbReference type="Pfam" id="PF13407">
    <property type="entry name" value="Peripla_BP_4"/>
    <property type="match status" value="1"/>
</dbReference>
<sequence>MFRGLTRKIAPIFAIILSFSVVVSACGSTATTTPSASPSASASADASASSSAPPASVTTSYKIGINTWGSGVPVLDQFGDNGEYVFKVLGSTTMRASDDFTPDKESANVQNFCSAGVNGLDLQAAGVTNLLQMAQTAQNAKVPFVINTFVGSDADRAKLADSNPYYVGSIANDLVEDGKTVADIAIADGCKTAVILGGNIGDTTQDLRLQGFTEEFTAKGGTVLANARCTDASEAPAKAEDMLSANKDVQAVYAMVGDYVPGAVSALDNLGLTGKVNIYLSGVDKHSAGYIKDGTVKAGADGLFLASYIAPTLLLNYLDGHPIKDQNGKAPELRNNCFKVDSANIDAYMSIFTTDGVNPITDDMLKNLCWRYNSSVTYQTYVDLLDSGLTLNALLTAHNLPTVG</sequence>
<dbReference type="AlphaFoldDB" id="A0A1M5YZW9"/>
<dbReference type="PANTHER" id="PTHR30036:SF7">
    <property type="entry name" value="ABC TRANSPORTER PERIPLASMIC-BINDING PROTEIN YPHF"/>
    <property type="match status" value="1"/>
</dbReference>
<dbReference type="InterPro" id="IPR050555">
    <property type="entry name" value="Bact_Solute-Bind_Prot2"/>
</dbReference>
<dbReference type="InterPro" id="IPR028082">
    <property type="entry name" value="Peripla_BP_I"/>
</dbReference>
<proteinExistence type="inferred from homology"/>
<keyword evidence="7" id="KW-1185">Reference proteome</keyword>
<organism evidence="6 7">
    <name type="scientific">Sporobacter termitidis DSM 10068</name>
    <dbReference type="NCBI Taxonomy" id="1123282"/>
    <lineage>
        <taxon>Bacteria</taxon>
        <taxon>Bacillati</taxon>
        <taxon>Bacillota</taxon>
        <taxon>Clostridia</taxon>
        <taxon>Eubacteriales</taxon>
        <taxon>Oscillospiraceae</taxon>
        <taxon>Sporobacter</taxon>
    </lineage>
</organism>
<evidence type="ECO:0000259" key="5">
    <source>
        <dbReference type="Pfam" id="PF13407"/>
    </source>
</evidence>
<evidence type="ECO:0000256" key="3">
    <source>
        <dbReference type="SAM" id="MobiDB-lite"/>
    </source>
</evidence>
<evidence type="ECO:0000313" key="6">
    <source>
        <dbReference type="EMBL" id="SHI17541.1"/>
    </source>
</evidence>
<dbReference type="Gene3D" id="3.40.50.2300">
    <property type="match status" value="2"/>
</dbReference>
<feature type="chain" id="PRO_5039641134" evidence="4">
    <location>
        <begin position="26"/>
        <end position="404"/>
    </location>
</feature>
<dbReference type="RefSeq" id="WP_073080673.1">
    <property type="nucleotide sequence ID" value="NZ_FQXV01000012.1"/>
</dbReference>
<feature type="domain" description="Periplasmic binding protein" evidence="5">
    <location>
        <begin position="96"/>
        <end position="320"/>
    </location>
</feature>
<protein>
    <submittedName>
        <fullName evidence="6">ABC-type sugar transport system, substrate-binding protein, contains N-terminal xre family HTH domain</fullName>
    </submittedName>
</protein>
<gene>
    <name evidence="6" type="ORF">SAMN02745823_03018</name>
</gene>
<dbReference type="GO" id="GO:0030288">
    <property type="term" value="C:outer membrane-bounded periplasmic space"/>
    <property type="evidence" value="ECO:0007669"/>
    <property type="project" value="TreeGrafter"/>
</dbReference>
<dbReference type="PANTHER" id="PTHR30036">
    <property type="entry name" value="D-XYLOSE-BINDING PERIPLASMIC PROTEIN"/>
    <property type="match status" value="1"/>
</dbReference>
<reference evidence="6 7" key="1">
    <citation type="submission" date="2016-11" db="EMBL/GenBank/DDBJ databases">
        <authorList>
            <person name="Jaros S."/>
            <person name="Januszkiewicz K."/>
            <person name="Wedrychowicz H."/>
        </authorList>
    </citation>
    <scope>NUCLEOTIDE SEQUENCE [LARGE SCALE GENOMIC DNA]</scope>
    <source>
        <strain evidence="6 7">DSM 10068</strain>
    </source>
</reference>
<accession>A0A1M5YZW9</accession>
<keyword evidence="4" id="KW-0732">Signal</keyword>
<dbReference type="OrthoDB" id="9804917at2"/>
<evidence type="ECO:0000313" key="7">
    <source>
        <dbReference type="Proteomes" id="UP000183995"/>
    </source>
</evidence>
<evidence type="ECO:0000256" key="1">
    <source>
        <dbReference type="ARBA" id="ARBA00004196"/>
    </source>
</evidence>
<dbReference type="SUPFAM" id="SSF53822">
    <property type="entry name" value="Periplasmic binding protein-like I"/>
    <property type="match status" value="1"/>
</dbReference>
<dbReference type="Proteomes" id="UP000183995">
    <property type="component" value="Unassembled WGS sequence"/>
</dbReference>
<keyword evidence="6" id="KW-0762">Sugar transport</keyword>
<keyword evidence="6" id="KW-0813">Transport</keyword>
<evidence type="ECO:0000256" key="2">
    <source>
        <dbReference type="ARBA" id="ARBA00007639"/>
    </source>
</evidence>
<dbReference type="GO" id="GO:0030246">
    <property type="term" value="F:carbohydrate binding"/>
    <property type="evidence" value="ECO:0007669"/>
    <property type="project" value="TreeGrafter"/>
</dbReference>
<name>A0A1M5YZW9_9FIRM</name>
<dbReference type="InterPro" id="IPR025997">
    <property type="entry name" value="SBP_2_dom"/>
</dbReference>
<evidence type="ECO:0000256" key="4">
    <source>
        <dbReference type="SAM" id="SignalP"/>
    </source>
</evidence>
<dbReference type="EMBL" id="FQXV01000012">
    <property type="protein sequence ID" value="SHI17541.1"/>
    <property type="molecule type" value="Genomic_DNA"/>
</dbReference>
<comment type="subcellular location">
    <subcellularLocation>
        <location evidence="1">Cell envelope</location>
    </subcellularLocation>
</comment>
<feature type="region of interest" description="Disordered" evidence="3">
    <location>
        <begin position="31"/>
        <end position="56"/>
    </location>
</feature>
<dbReference type="STRING" id="1123282.SAMN02745823_03018"/>
<dbReference type="PROSITE" id="PS51257">
    <property type="entry name" value="PROKAR_LIPOPROTEIN"/>
    <property type="match status" value="1"/>
</dbReference>